<dbReference type="EMBL" id="JARBJD010000121">
    <property type="protein sequence ID" value="KAK2951266.1"/>
    <property type="molecule type" value="Genomic_DNA"/>
</dbReference>
<sequence>MEDKDENSEPDNQPVPVEDDDVESDNQQISAEDVYAELENLLAHAEDEQTVAKLRSRLSDNSFEDAMFKSMRSGAFQEFVESHEPLSDFVHSGILVRLLSVLIIFSSFASVSLHQTLTVPNTLILWTKTPSVSLIDQLSTLLLGLSPVLRDCRVISDAVSPHTSVLPPG</sequence>
<gene>
    <name evidence="2" type="ORF">BLNAU_13753</name>
</gene>
<organism evidence="2 3">
    <name type="scientific">Blattamonas nauphoetae</name>
    <dbReference type="NCBI Taxonomy" id="2049346"/>
    <lineage>
        <taxon>Eukaryota</taxon>
        <taxon>Metamonada</taxon>
        <taxon>Preaxostyla</taxon>
        <taxon>Oxymonadida</taxon>
        <taxon>Blattamonas</taxon>
    </lineage>
</organism>
<keyword evidence="3" id="KW-1185">Reference proteome</keyword>
<feature type="region of interest" description="Disordered" evidence="1">
    <location>
        <begin position="1"/>
        <end position="30"/>
    </location>
</feature>
<name>A0ABQ9XLX9_9EUKA</name>
<reference evidence="2 3" key="1">
    <citation type="journal article" date="2022" name="bioRxiv">
        <title>Genomics of Preaxostyla Flagellates Illuminates Evolutionary Transitions and the Path Towards Mitochondrial Loss.</title>
        <authorList>
            <person name="Novak L.V.F."/>
            <person name="Treitli S.C."/>
            <person name="Pyrih J."/>
            <person name="Halakuc P."/>
            <person name="Pipaliya S.V."/>
            <person name="Vacek V."/>
            <person name="Brzon O."/>
            <person name="Soukal P."/>
            <person name="Eme L."/>
            <person name="Dacks J.B."/>
            <person name="Karnkowska A."/>
            <person name="Elias M."/>
            <person name="Hampl V."/>
        </authorList>
    </citation>
    <scope>NUCLEOTIDE SEQUENCE [LARGE SCALE GENOMIC DNA]</scope>
    <source>
        <strain evidence="2">NAU3</strain>
        <tissue evidence="2">Gut</tissue>
    </source>
</reference>
<evidence type="ECO:0000313" key="2">
    <source>
        <dbReference type="EMBL" id="KAK2951266.1"/>
    </source>
</evidence>
<accession>A0ABQ9XLX9</accession>
<protein>
    <submittedName>
        <fullName evidence="2">Uncharacterized protein</fullName>
    </submittedName>
</protein>
<comment type="caution">
    <text evidence="2">The sequence shown here is derived from an EMBL/GenBank/DDBJ whole genome shotgun (WGS) entry which is preliminary data.</text>
</comment>
<proteinExistence type="predicted"/>
<evidence type="ECO:0000256" key="1">
    <source>
        <dbReference type="SAM" id="MobiDB-lite"/>
    </source>
</evidence>
<dbReference type="Proteomes" id="UP001281761">
    <property type="component" value="Unassembled WGS sequence"/>
</dbReference>
<evidence type="ECO:0000313" key="3">
    <source>
        <dbReference type="Proteomes" id="UP001281761"/>
    </source>
</evidence>